<sequence>MAYSSSFQPLASTNPQEFTTTETSVTSLISGLQSQYDTSSSTLSTSSTHAVTSGSRAVLSSVGELPKSCGFLTLAGELRNIIYGYLITSGQIEILRVSRQLHDEANGLLYKQGICRLCFELDSPKHQPKSLRQIRIPSNNKVQNFNLLIFPSPTSAPLVSRGFVHSVHASGDCHIILVCRKPCLYAPDTSIAPLFIIEFLSTFKLLTLRIHFSHTLHPMDRRNRTVMEPRHTQKLKAVAASLSSALGSPEWKPDTCPSACYQTFPRHSAQPSINPFPNAQYLEFHPRKGREIAGGVHH</sequence>
<dbReference type="OrthoDB" id="5600002at2759"/>
<dbReference type="Proteomes" id="UP000578531">
    <property type="component" value="Unassembled WGS sequence"/>
</dbReference>
<evidence type="ECO:0000313" key="2">
    <source>
        <dbReference type="Proteomes" id="UP000578531"/>
    </source>
</evidence>
<dbReference type="AlphaFoldDB" id="A0A8H6G6A0"/>
<organism evidence="1 2">
    <name type="scientific">Letharia columbiana</name>
    <dbReference type="NCBI Taxonomy" id="112416"/>
    <lineage>
        <taxon>Eukaryota</taxon>
        <taxon>Fungi</taxon>
        <taxon>Dikarya</taxon>
        <taxon>Ascomycota</taxon>
        <taxon>Pezizomycotina</taxon>
        <taxon>Lecanoromycetes</taxon>
        <taxon>OSLEUM clade</taxon>
        <taxon>Lecanoromycetidae</taxon>
        <taxon>Lecanorales</taxon>
        <taxon>Lecanorineae</taxon>
        <taxon>Parmeliaceae</taxon>
        <taxon>Letharia</taxon>
    </lineage>
</organism>
<dbReference type="RefSeq" id="XP_037170613.1">
    <property type="nucleotide sequence ID" value="XM_037302034.1"/>
</dbReference>
<protein>
    <submittedName>
        <fullName evidence="1">Uncharacterized protein</fullName>
    </submittedName>
</protein>
<dbReference type="EMBL" id="JACCJC010000001">
    <property type="protein sequence ID" value="KAF6241373.1"/>
    <property type="molecule type" value="Genomic_DNA"/>
</dbReference>
<comment type="caution">
    <text evidence="1">The sequence shown here is derived from an EMBL/GenBank/DDBJ whole genome shotgun (WGS) entry which is preliminary data.</text>
</comment>
<accession>A0A8H6G6A0</accession>
<gene>
    <name evidence="1" type="ORF">HO173_000083</name>
</gene>
<name>A0A8H6G6A0_9LECA</name>
<proteinExistence type="predicted"/>
<reference evidence="1 2" key="1">
    <citation type="journal article" date="2020" name="Genomics">
        <title>Complete, high-quality genomes from long-read metagenomic sequencing of two wolf lichen thalli reveals enigmatic genome architecture.</title>
        <authorList>
            <person name="McKenzie S.K."/>
            <person name="Walston R.F."/>
            <person name="Allen J.L."/>
        </authorList>
    </citation>
    <scope>NUCLEOTIDE SEQUENCE [LARGE SCALE GENOMIC DNA]</scope>
    <source>
        <strain evidence="1">WasteWater2</strain>
    </source>
</reference>
<keyword evidence="2" id="KW-1185">Reference proteome</keyword>
<dbReference type="GeneID" id="59281763"/>
<evidence type="ECO:0000313" key="1">
    <source>
        <dbReference type="EMBL" id="KAF6241373.1"/>
    </source>
</evidence>